<feature type="transmembrane region" description="Helical" evidence="1">
    <location>
        <begin position="83"/>
        <end position="102"/>
    </location>
</feature>
<evidence type="ECO:0000313" key="3">
    <source>
        <dbReference type="EMBL" id="APT86190.1"/>
    </source>
</evidence>
<keyword evidence="4" id="KW-1185">Reference proteome</keyword>
<dbReference type="KEGG" id="cfc:CFLV_02620"/>
<feature type="transmembrane region" description="Helical" evidence="1">
    <location>
        <begin position="39"/>
        <end position="62"/>
    </location>
</feature>
<evidence type="ECO:0000256" key="1">
    <source>
        <dbReference type="SAM" id="Phobius"/>
    </source>
</evidence>
<dbReference type="Proteomes" id="UP000185479">
    <property type="component" value="Chromosome"/>
</dbReference>
<dbReference type="EMBL" id="CP009246">
    <property type="protein sequence ID" value="APT86190.1"/>
    <property type="molecule type" value="Genomic_DNA"/>
</dbReference>
<dbReference type="Pfam" id="PF04024">
    <property type="entry name" value="PspC"/>
    <property type="match status" value="1"/>
</dbReference>
<gene>
    <name evidence="3" type="ORF">CFLV_02620</name>
</gene>
<keyword evidence="1" id="KW-0812">Transmembrane</keyword>
<keyword evidence="1" id="KW-0472">Membrane</keyword>
<proteinExistence type="predicted"/>
<name>A0A1L7CJZ9_CORFL</name>
<keyword evidence="1" id="KW-1133">Transmembrane helix</keyword>
<evidence type="ECO:0000313" key="4">
    <source>
        <dbReference type="Proteomes" id="UP000185479"/>
    </source>
</evidence>
<protein>
    <recommendedName>
        <fullName evidence="2">Phage shock protein PspC N-terminal domain-containing protein</fullName>
    </recommendedName>
</protein>
<feature type="domain" description="Phage shock protein PspC N-terminal" evidence="2">
    <location>
        <begin position="18"/>
        <end position="64"/>
    </location>
</feature>
<reference evidence="3 4" key="1">
    <citation type="submission" date="2014-08" db="EMBL/GenBank/DDBJ databases">
        <title>Complete genome sequence of Corynebacterium flavescens OJ8(T)(=DSM 20296(T)), isolated from cheese.</title>
        <authorList>
            <person name="Ruckert C."/>
            <person name="Albersmeier A."/>
            <person name="Winkler A."/>
            <person name="Kalinowski J."/>
        </authorList>
    </citation>
    <scope>NUCLEOTIDE SEQUENCE [LARGE SCALE GENOMIC DNA]</scope>
    <source>
        <strain evidence="3 4">OJ8</strain>
    </source>
</reference>
<feature type="transmembrane region" description="Helical" evidence="1">
    <location>
        <begin position="201"/>
        <end position="223"/>
    </location>
</feature>
<sequence length="335" mass="35276">MWNSRPPRLPSAQGGKAHIAGVCEGIAVRYQLDPTIVRVAFVVSTIAFGGGIAAYVAAWAIMPRYGKKTSPLEEAFGRHDGEASEAGLGWGLIIAFGIAMGIGPLIGGANLSSLLVLSLFGLAWYMLHRREPVPPAGLSATEQPTRHEAVDLSAFTPVEGYPFPPGRKAPPSWDPLGVVPEAWDLPDPSPRPQPRKRGRGLAIAAGWILAIAAALGLLAYLSYDSGESSYSSTVSVGIGELEQTPRSEEDLPEHYDLGIGSATIDFSQLPGLSAPRDVTVDMGIGELNVTLPESIPFNLTCDSGVGQSNCTPRSDPEAKLNIHIDHGVGSVKVNG</sequence>
<accession>A0A1L7CJZ9</accession>
<dbReference type="InterPro" id="IPR007168">
    <property type="entry name" value="Phageshock_PspC_N"/>
</dbReference>
<evidence type="ECO:0000259" key="2">
    <source>
        <dbReference type="Pfam" id="PF04024"/>
    </source>
</evidence>
<dbReference type="STRING" id="28028.CFLV_02620"/>
<organism evidence="3 4">
    <name type="scientific">Corynebacterium flavescens</name>
    <dbReference type="NCBI Taxonomy" id="28028"/>
    <lineage>
        <taxon>Bacteria</taxon>
        <taxon>Bacillati</taxon>
        <taxon>Actinomycetota</taxon>
        <taxon>Actinomycetes</taxon>
        <taxon>Mycobacteriales</taxon>
        <taxon>Corynebacteriaceae</taxon>
        <taxon>Corynebacterium</taxon>
    </lineage>
</organism>
<dbReference type="AlphaFoldDB" id="A0A1L7CJZ9"/>